<dbReference type="AlphaFoldDB" id="A0A5N5QKB4"/>
<dbReference type="PROSITE" id="PS50076">
    <property type="entry name" value="DNAJ_2"/>
    <property type="match status" value="1"/>
</dbReference>
<dbReference type="PANTHER" id="PTHR44653">
    <property type="entry name" value="DNAJ HOMOLOG SUBFAMILY C MEMBER 1"/>
    <property type="match status" value="1"/>
</dbReference>
<gene>
    <name evidence="9" type="ORF">CTheo_4461</name>
</gene>
<comment type="subcellular location">
    <subcellularLocation>
        <location evidence="5">Endomembrane system</location>
        <topology evidence="5">Single-pass membrane protein</topology>
    </subcellularLocation>
</comment>
<dbReference type="PANTHER" id="PTHR44653:SF2">
    <property type="entry name" value="DNAJ HOMOLOG SUBFAMILY C MEMBER 1"/>
    <property type="match status" value="1"/>
</dbReference>
<keyword evidence="2" id="KW-0732">Signal</keyword>
<dbReference type="PRINTS" id="PR00625">
    <property type="entry name" value="JDOMAIN"/>
</dbReference>
<dbReference type="InterPro" id="IPR001623">
    <property type="entry name" value="DnaJ_domain"/>
</dbReference>
<reference evidence="9 10" key="1">
    <citation type="journal article" date="2019" name="Fungal Biol. Biotechnol.">
        <title>Draft genome sequence of fastidious pathogen Ceratobasidium theobromae, which causes vascular-streak dieback in Theobroma cacao.</title>
        <authorList>
            <person name="Ali S.S."/>
            <person name="Asman A."/>
            <person name="Shao J."/>
            <person name="Firmansyah A.P."/>
            <person name="Susilo A.W."/>
            <person name="Rosmana A."/>
            <person name="McMahon P."/>
            <person name="Junaid M."/>
            <person name="Guest D."/>
            <person name="Kheng T.Y."/>
            <person name="Meinhardt L.W."/>
            <person name="Bailey B.A."/>
        </authorList>
    </citation>
    <scope>NUCLEOTIDE SEQUENCE [LARGE SCALE GENOMIC DNA]</scope>
    <source>
        <strain evidence="9 10">CT2</strain>
    </source>
</reference>
<evidence type="ECO:0000256" key="7">
    <source>
        <dbReference type="SAM" id="Phobius"/>
    </source>
</evidence>
<evidence type="ECO:0000256" key="6">
    <source>
        <dbReference type="SAM" id="MobiDB-lite"/>
    </source>
</evidence>
<dbReference type="EMBL" id="SSOP01000077">
    <property type="protein sequence ID" value="KAB5592079.1"/>
    <property type="molecule type" value="Genomic_DNA"/>
</dbReference>
<evidence type="ECO:0000313" key="10">
    <source>
        <dbReference type="Proteomes" id="UP000383932"/>
    </source>
</evidence>
<sequence>MMMFARKALHVSILVTEIVATNLECAYHVLFGKIFAGKTRLITQTTVMRAFLYLCTLFAALTAVLAWTKEDHEIFDLVGPGTTFYSLLDVPSSATQAELNKAYRKLSIKLHPDKNPGVKGAHERYARLGKVNAILKSTEGRERYNFFYKNGVPKWRGTGYYYSRFRPGLGTVLLFLTLLTCTLQFFVQKMNYKRDLERIRDIVNRAKLAAWGPRMIPVEGARKVRIPATQPSTEEMNFGAGSARTIELVVKGDGSVWHNDGESEQLFTESILTKPAMASTWAPSLAKSLIGKVTGKKPEIPEVHENGVDETATASETEASDAATATGVEKAGGKKRKAGKRK</sequence>
<evidence type="ECO:0000259" key="8">
    <source>
        <dbReference type="PROSITE" id="PS50076"/>
    </source>
</evidence>
<evidence type="ECO:0000256" key="2">
    <source>
        <dbReference type="ARBA" id="ARBA00022729"/>
    </source>
</evidence>
<keyword evidence="1 7" id="KW-0812">Transmembrane</keyword>
<name>A0A5N5QKB4_9AGAM</name>
<keyword evidence="4 7" id="KW-0472">Membrane</keyword>
<feature type="domain" description="J" evidence="8">
    <location>
        <begin position="83"/>
        <end position="148"/>
    </location>
</feature>
<dbReference type="Gene3D" id="1.10.287.110">
    <property type="entry name" value="DnaJ domain"/>
    <property type="match status" value="1"/>
</dbReference>
<keyword evidence="3 7" id="KW-1133">Transmembrane helix</keyword>
<evidence type="ECO:0000256" key="3">
    <source>
        <dbReference type="ARBA" id="ARBA00022989"/>
    </source>
</evidence>
<dbReference type="GO" id="GO:0012505">
    <property type="term" value="C:endomembrane system"/>
    <property type="evidence" value="ECO:0007669"/>
    <property type="project" value="UniProtKB-SubCell"/>
</dbReference>
<evidence type="ECO:0000313" key="9">
    <source>
        <dbReference type="EMBL" id="KAB5592079.1"/>
    </source>
</evidence>
<protein>
    <recommendedName>
        <fullName evidence="8">J domain-containing protein</fullName>
    </recommendedName>
</protein>
<proteinExistence type="predicted"/>
<dbReference type="SMART" id="SM00271">
    <property type="entry name" value="DnaJ"/>
    <property type="match status" value="1"/>
</dbReference>
<dbReference type="OrthoDB" id="413400at2759"/>
<dbReference type="CDD" id="cd06257">
    <property type="entry name" value="DnaJ"/>
    <property type="match status" value="1"/>
</dbReference>
<feature type="compositionally biased region" description="Low complexity" evidence="6">
    <location>
        <begin position="309"/>
        <end position="326"/>
    </location>
</feature>
<feature type="region of interest" description="Disordered" evidence="6">
    <location>
        <begin position="296"/>
        <end position="342"/>
    </location>
</feature>
<dbReference type="SUPFAM" id="SSF46565">
    <property type="entry name" value="Chaperone J-domain"/>
    <property type="match status" value="1"/>
</dbReference>
<dbReference type="Proteomes" id="UP000383932">
    <property type="component" value="Unassembled WGS sequence"/>
</dbReference>
<dbReference type="InterPro" id="IPR052606">
    <property type="entry name" value="DnaJ_domain_protein"/>
</dbReference>
<evidence type="ECO:0000256" key="1">
    <source>
        <dbReference type="ARBA" id="ARBA00022692"/>
    </source>
</evidence>
<feature type="transmembrane region" description="Helical" evidence="7">
    <location>
        <begin position="168"/>
        <end position="187"/>
    </location>
</feature>
<feature type="transmembrane region" description="Helical" evidence="7">
    <location>
        <begin position="50"/>
        <end position="68"/>
    </location>
</feature>
<feature type="compositionally biased region" description="Basic residues" evidence="6">
    <location>
        <begin position="333"/>
        <end position="342"/>
    </location>
</feature>
<organism evidence="9 10">
    <name type="scientific">Ceratobasidium theobromae</name>
    <dbReference type="NCBI Taxonomy" id="1582974"/>
    <lineage>
        <taxon>Eukaryota</taxon>
        <taxon>Fungi</taxon>
        <taxon>Dikarya</taxon>
        <taxon>Basidiomycota</taxon>
        <taxon>Agaricomycotina</taxon>
        <taxon>Agaricomycetes</taxon>
        <taxon>Cantharellales</taxon>
        <taxon>Ceratobasidiaceae</taxon>
        <taxon>Ceratobasidium</taxon>
    </lineage>
</organism>
<evidence type="ECO:0000256" key="4">
    <source>
        <dbReference type="ARBA" id="ARBA00023136"/>
    </source>
</evidence>
<dbReference type="Pfam" id="PF00226">
    <property type="entry name" value="DnaJ"/>
    <property type="match status" value="1"/>
</dbReference>
<feature type="compositionally biased region" description="Basic and acidic residues" evidence="6">
    <location>
        <begin position="296"/>
        <end position="307"/>
    </location>
</feature>
<dbReference type="InterPro" id="IPR036869">
    <property type="entry name" value="J_dom_sf"/>
</dbReference>
<evidence type="ECO:0000256" key="5">
    <source>
        <dbReference type="ARBA" id="ARBA00037847"/>
    </source>
</evidence>
<keyword evidence="10" id="KW-1185">Reference proteome</keyword>
<accession>A0A5N5QKB4</accession>
<comment type="caution">
    <text evidence="9">The sequence shown here is derived from an EMBL/GenBank/DDBJ whole genome shotgun (WGS) entry which is preliminary data.</text>
</comment>